<dbReference type="Pfam" id="PF06250">
    <property type="entry name" value="YhcG_C"/>
    <property type="match status" value="1"/>
</dbReference>
<dbReference type="RefSeq" id="WP_151056745.1">
    <property type="nucleotide sequence ID" value="NZ_CP044222.1"/>
</dbReference>
<evidence type="ECO:0000259" key="1">
    <source>
        <dbReference type="Pfam" id="PF06250"/>
    </source>
</evidence>
<keyword evidence="4" id="KW-1185">Reference proteome</keyword>
<accession>A0A5J6LFG9</accession>
<gene>
    <name evidence="3" type="ORF">F5I99_13240</name>
</gene>
<proteinExistence type="predicted"/>
<dbReference type="InterPro" id="IPR053148">
    <property type="entry name" value="PD-DEXK-like_domain"/>
</dbReference>
<dbReference type="Pfam" id="PF17761">
    <property type="entry name" value="DUF1016_N"/>
    <property type="match status" value="1"/>
</dbReference>
<feature type="domain" description="YhcG PDDEXK nuclease" evidence="1">
    <location>
        <begin position="184"/>
        <end position="337"/>
    </location>
</feature>
<dbReference type="GO" id="GO:0003676">
    <property type="term" value="F:nucleic acid binding"/>
    <property type="evidence" value="ECO:0007669"/>
    <property type="project" value="InterPro"/>
</dbReference>
<evidence type="ECO:0000313" key="4">
    <source>
        <dbReference type="Proteomes" id="UP000325606"/>
    </source>
</evidence>
<evidence type="ECO:0000259" key="2">
    <source>
        <dbReference type="Pfam" id="PF17761"/>
    </source>
</evidence>
<dbReference type="PANTHER" id="PTHR30547">
    <property type="entry name" value="UNCHARACTERIZED PROTEIN YHCG-RELATED"/>
    <property type="match status" value="1"/>
</dbReference>
<dbReference type="InterPro" id="IPR009362">
    <property type="entry name" value="YhcG_C"/>
</dbReference>
<feature type="domain" description="YhcG N-terminal" evidence="2">
    <location>
        <begin position="23"/>
        <end position="162"/>
    </location>
</feature>
<reference evidence="3 4" key="1">
    <citation type="submission" date="2019-09" db="EMBL/GenBank/DDBJ databases">
        <title>Nitrincola iocasae sp. nov., a bacterium isolated from the sediment collected at a cold seep field in South China Sea.</title>
        <authorList>
            <person name="Zhang H."/>
            <person name="Wang H."/>
            <person name="Li C."/>
        </authorList>
    </citation>
    <scope>NUCLEOTIDE SEQUENCE [LARGE SCALE GENOMIC DNA]</scope>
    <source>
        <strain evidence="3 4">KXZD1103</strain>
    </source>
</reference>
<dbReference type="Proteomes" id="UP000325606">
    <property type="component" value="Chromosome"/>
</dbReference>
<protein>
    <submittedName>
        <fullName evidence="3">DUF1016 domain-containing protein</fullName>
    </submittedName>
</protein>
<name>A0A5J6LFG9_9GAMM</name>
<evidence type="ECO:0000313" key="3">
    <source>
        <dbReference type="EMBL" id="QEW07380.1"/>
    </source>
</evidence>
<dbReference type="EMBL" id="CP044222">
    <property type="protein sequence ID" value="QEW07380.1"/>
    <property type="molecule type" value="Genomic_DNA"/>
</dbReference>
<dbReference type="PANTHER" id="PTHR30547:SF0">
    <property type="entry name" value="BLR8175 PROTEIN"/>
    <property type="match status" value="1"/>
</dbReference>
<organism evidence="3 4">
    <name type="scientific">Nitrincola iocasae</name>
    <dbReference type="NCBI Taxonomy" id="2614693"/>
    <lineage>
        <taxon>Bacteria</taxon>
        <taxon>Pseudomonadati</taxon>
        <taxon>Pseudomonadota</taxon>
        <taxon>Gammaproteobacteria</taxon>
        <taxon>Oceanospirillales</taxon>
        <taxon>Oceanospirillaceae</taxon>
        <taxon>Nitrincola</taxon>
    </lineage>
</organism>
<dbReference type="InterPro" id="IPR011856">
    <property type="entry name" value="tRNA_endonuc-like_dom_sf"/>
</dbReference>
<sequence>MDAVSNQKPISQQTDYKQWLGHIKTSFRQRQLKAAVAVNTTLLEFYWQLGGEIVEKQQLSQWGEGFLIQLSQDLMAEFPKIKGFSKRNLELIRQWYLYWNQDLAITQQAVAQIVLIPWGHNQTIINKCKVPGEALFYVNATQQHGWSRNVLIHQIESQLWQRKGNAVSNFHHTLPPIQSDLAKQSLKDPYVFDFLSLTDDVQERELEQALVKHITEFLLELGAGFAYVGKQVHLVVGEQDFYLDLLFYHLKLRCYVVIELKATDFTPEHAGKLSFYLTAVDRQIKTGHDNPTIGLLLCKTKNKVIAEYALSDINKPIGVTEYQLTQALPENLKSSLPSVEEIEQELAKELGDD</sequence>
<dbReference type="InterPro" id="IPR041527">
    <property type="entry name" value="YhcG_N"/>
</dbReference>
<dbReference type="KEGG" id="nik:F5I99_13240"/>
<dbReference type="Gene3D" id="3.40.1350.10">
    <property type="match status" value="1"/>
</dbReference>
<dbReference type="AlphaFoldDB" id="A0A5J6LFG9"/>